<evidence type="ECO:0000313" key="9">
    <source>
        <dbReference type="Proteomes" id="UP000199397"/>
    </source>
</evidence>
<dbReference type="SUPFAM" id="SSF117074">
    <property type="entry name" value="Hypothetical protein PA1324"/>
    <property type="match status" value="4"/>
</dbReference>
<dbReference type="InterPro" id="IPR040683">
    <property type="entry name" value="CshA_NR2"/>
</dbReference>
<feature type="domain" description="SD-repeat containing protein B" evidence="5">
    <location>
        <begin position="2055"/>
        <end position="2125"/>
    </location>
</feature>
<dbReference type="STRING" id="525918.SAMN05660964_00405"/>
<dbReference type="EMBL" id="FNQP01000002">
    <property type="protein sequence ID" value="SDZ85216.1"/>
    <property type="molecule type" value="Genomic_DNA"/>
</dbReference>
<dbReference type="GO" id="GO:0005576">
    <property type="term" value="C:extracellular region"/>
    <property type="evidence" value="ECO:0007669"/>
    <property type="project" value="UniProtKB-SubCell"/>
</dbReference>
<feature type="compositionally biased region" description="Acidic residues" evidence="4">
    <location>
        <begin position="1568"/>
        <end position="1580"/>
    </location>
</feature>
<feature type="domain" description="Surface adhesin CshA non-repetitive" evidence="6">
    <location>
        <begin position="697"/>
        <end position="878"/>
    </location>
</feature>
<feature type="domain" description="GEVED" evidence="7">
    <location>
        <begin position="1963"/>
        <end position="2045"/>
    </location>
</feature>
<keyword evidence="3" id="KW-0732">Signal</keyword>
<dbReference type="Pfam" id="PF18651">
    <property type="entry name" value="CshA_NR2"/>
    <property type="match status" value="1"/>
</dbReference>
<feature type="domain" description="GEVED" evidence="7">
    <location>
        <begin position="980"/>
        <end position="1062"/>
    </location>
</feature>
<gene>
    <name evidence="8" type="ORF">SAMN05660964_00405</name>
</gene>
<organism evidence="8 9">
    <name type="scientific">Thiothrix caldifontis</name>
    <dbReference type="NCBI Taxonomy" id="525918"/>
    <lineage>
        <taxon>Bacteria</taxon>
        <taxon>Pseudomonadati</taxon>
        <taxon>Pseudomonadota</taxon>
        <taxon>Gammaproteobacteria</taxon>
        <taxon>Thiotrichales</taxon>
        <taxon>Thiotrichaceae</taxon>
        <taxon>Thiothrix</taxon>
    </lineage>
</organism>
<feature type="domain" description="GEVED" evidence="7">
    <location>
        <begin position="589"/>
        <end position="666"/>
    </location>
</feature>
<evidence type="ECO:0008006" key="10">
    <source>
        <dbReference type="Google" id="ProtNLM"/>
    </source>
</evidence>
<dbReference type="Pfam" id="PF20009">
    <property type="entry name" value="GEVED"/>
    <property type="match status" value="6"/>
</dbReference>
<dbReference type="PANTHER" id="PTHR23303">
    <property type="entry name" value="CARBOXYPEPTIDASE REGULATORY REGION-CONTAINING"/>
    <property type="match status" value="1"/>
</dbReference>
<feature type="region of interest" description="Disordered" evidence="4">
    <location>
        <begin position="1560"/>
        <end position="1580"/>
    </location>
</feature>
<dbReference type="Proteomes" id="UP000199397">
    <property type="component" value="Unassembled WGS sequence"/>
</dbReference>
<accession>A0A1H3WDK5</accession>
<feature type="domain" description="GEVED" evidence="7">
    <location>
        <begin position="1604"/>
        <end position="1685"/>
    </location>
</feature>
<feature type="region of interest" description="Disordered" evidence="4">
    <location>
        <begin position="2455"/>
        <end position="2489"/>
    </location>
</feature>
<dbReference type="InterPro" id="IPR033764">
    <property type="entry name" value="Sdr_B"/>
</dbReference>
<feature type="domain" description="GEVED" evidence="7">
    <location>
        <begin position="2517"/>
        <end position="2601"/>
    </location>
</feature>
<evidence type="ECO:0000256" key="3">
    <source>
        <dbReference type="ARBA" id="ARBA00022729"/>
    </source>
</evidence>
<dbReference type="Gene3D" id="2.60.40.10">
    <property type="entry name" value="Immunoglobulins"/>
    <property type="match status" value="4"/>
</dbReference>
<name>A0A1H3WDK5_9GAMM</name>
<feature type="domain" description="SD-repeat containing protein B" evidence="5">
    <location>
        <begin position="2612"/>
        <end position="2683"/>
    </location>
</feature>
<proteinExistence type="predicted"/>
<evidence type="ECO:0000259" key="6">
    <source>
        <dbReference type="Pfam" id="PF18651"/>
    </source>
</evidence>
<dbReference type="Pfam" id="PF17210">
    <property type="entry name" value="SdrD_B"/>
    <property type="match status" value="2"/>
</dbReference>
<dbReference type="InterPro" id="IPR051417">
    <property type="entry name" value="SDr/BOS_complex"/>
</dbReference>
<feature type="domain" description="GEVED" evidence="7">
    <location>
        <begin position="429"/>
        <end position="504"/>
    </location>
</feature>
<protein>
    <recommendedName>
        <fullName evidence="10">Cna protein B-type domain-containing protein</fullName>
    </recommendedName>
</protein>
<evidence type="ECO:0000256" key="2">
    <source>
        <dbReference type="ARBA" id="ARBA00022525"/>
    </source>
</evidence>
<dbReference type="InterPro" id="IPR045474">
    <property type="entry name" value="GEVED"/>
</dbReference>
<evidence type="ECO:0000256" key="4">
    <source>
        <dbReference type="SAM" id="MobiDB-lite"/>
    </source>
</evidence>
<sequence length="2966" mass="305505">MLQRLFLQLKTGLSAVRLMVLVTLLGLVIPAGAAQVNVLNSTSVTASGAGVTGMPSVSSFNIPAGKNRILFIFAAFERDHCDQAGDVCNLTNGGIGLSDNFPRVAAANQQITARVIGSAGSIDKKNALTVGGIPSGDLRFSWMEGSLLNSSGVAIPNSTLFNADSYHIALYENEINALLGGASSGNVSISLPDVPNPKNAGDDALLMAFVFSNADQGDSGIVRSAVPQANGNGVGLAGNFTLSGSFDAGQAPNDANDGLLVVGVSSLGQPVSAGGFLTMSGYAQVQSAVTNNSGGRYDNEEPTWVTTEPDGMSASAQFRNGIASSYTIQSAGASSLKPWGGWAPAFTVSSDNADASDAPASYGTPTHTISGVRLGASVDADAVILASSDALGDDSNGTDDENGVTMPASLTAGQTTSVPVNIQSASGRLSAWFDWNQDGDFLDAGEQVANDLSVAVGTTNLSVSVPANAAGGTTFARFRVCGATGQCNTPTSVATTGEVEDYTATVSAPADYGDAPIGYGAPSHTVVAGIRLGAVAPDTEAVPQYSVNATGDDLNGTDDEDGVTFSSLIQGQNATIAVNVTQASANSGYLQGWIDWNGDGDFADSGEQVATNLQYGAGTTGIINIPVTVPANATTNQTYARFRWSTTQGLNSTVLASDGEVEDYALTVAAPVIVNCPTEAAGSGSGYATSGTGLYKNDIFWLDWSCGAVTQFNPGDTINKSWTLANGLQINAQINTITAAIAPYNTGNWGGDTLDDLYSGVNPIGLTNVTDSQDPTYTVSFSASLNGVSIPADIVTAEAEDSGHSNESATWITDGSAWQPIEAFGALSAQFTNAGKTLFMNNDPDAGGGTLLAFSRDVSNIAVDMKAGGKEALAFGIFSSFDYGDIKAGYPASQGHYMRKLASGGSTPSALTPVSGLTMATLSNSTTFYLGATQPDAETADQNSVAADADGAEEDGVTIPTLTQGQTATITATVAGAGGYLQGWIDWNGDGDFADAGEQVATNIQDNLVGDTNNTAGTIAFNVAVPAGATSNQTYARFRWSSTMSMDATTVAADGEVEDYALTIVATANISGTLYRDGDFDAVFDAGETTLPTNISVLLFNDANNDNVPDSGEVVATAQTDAAGLFTFNNLLAGTYKIRVDTTDADIPPGYVWFSKDSYVKTVTATAGVTLTDQNFAFVTPDNIAATGRTCQAEGGTLGTNLFTLGNFGTVSSNTPGTSLGAGIAQVPAGFTYHDFNGAAWQPDNGLYTIVNKAVREYGVGGGASGVNAVPAWHGIGDRSMQSNGGVMIVNASISPDVFYQETLAVTPDTNYGFSSWAMNLITPAFDTSGTNIKPNIIFEAKRTGIDADFVPIIASGNIAPTERPTWNEYGGMINSGAATQITFRIRNNISGGQGNDLALDDLVLAPCTIPSGAVTGTLYRDMNGNHAYNAGTDITLPANIAVNLTNSSDAIVATVYTDANGAYAFNNIPVDVNYKIAVDLADSDIPAGATPTANPSGASTSGQQTGVTITANTTLQDQNFGFSPQPRDYGDAPAGYGAPFHTLVAGIYLGTVVPDDEVTPQYSVNADGDDSNGTDDEDGVTFPTLVQGQSATITATVAGAGGYLQGWIDWNGDGDFDTNEKIAPNLQDNGASDLDSTTGVIRFAVSVPTYATTSQTFARFRWSTTSDLDATTAANDGEVEDYPLTVGSAVASGSSACRVSTHGAANGANFVWPGGSNSTVSVTTNNSWSATAVSASFYDAQNLTRSLSGSRRWDKTGDMNLTLNFSTPIPAKEIVLYITDIGHNVSVAYDPRLTLTLNGGASPADFVMKPLTSGEAALAYIAATGTVMKQTLWGTNREHGVLVGQGSNLVSQLTLTSSNIRSDDFVAYAVGANVGCDFGDAPDNAGTGPATGDYQTLQASGGPVHYISDSSVVYLGAGATTEQDALQNVDATGDADDGITLPTLTQGQATTITATVNGASAYLQGWLDWNGDGDFADAGEQVATDLLDNGASDTDAAAGIIAFNVNVPSNTTTAQTYARFRWSSTSGLGATTAASDGEVEDYALTVIAKGTLSGTVFRDDDQSNLQNGAEPGIGLITVSLYRDNGTPADVTDDTLVTTVETAANGTYTFPDLDPGTYRVNVDTTDSDLPVGALIGTSHPRTGVTVTAGNTTTVDFGFDIFTCTPGGGGATDAAISPYISKEVSGTGVASRNETDTLDDTWRSAAGLPTSGKIVPWLGTTARSLAASEPALFSTYGVAVDVTRVNIQPASPCLGSEHTSGASLSTAATMQDVAPRPASLYDTVTQPAFWTDTGGDNQTPNAVRFTFATPVKSFGAWFGDLETRTDGYARPAWLRLLDSSGNRIGGDIPVTPTDLHNGTTTTAVNQNLCGSTTPGTDTACGNQSSRWVGFVDSATSARIKHVVVIVGDDDFGDDAGTELLSFIGMDIVQEDFGDAPASYGDASHWLAMTPKAYLGTTAPDKENQSQNTANGGADGTGDDTAGSDDEDGIANFPVLANGAQDYSLNVTVNNTSGSPARLVGWLDFNRNGVFDTSEAATVNVPTGASNKIVALTWNNLPADTTPGNSYLRLRLTTDSSIATGTASTSVPTGTAQDGEVEDYAITIGDSGFTLSGKVYNDTNVNGINDAAEKGIKDVTIVLQDTAAGSCRSTKTGADGSYHFDNVQPAAADNYVLYEAAKENHQAPTVCPPEVNDPNGYVSTTDNTLTVTVTNADVTDQDFGDAKLPTFTLENTQVILPYTTVAYPHIFQAKTDGSVSFSLAETAKPTGLEWGVSLLLDNNCDAQLDNADTVITGSINVTAGDKLCLLAKVLAPANATSGASHTLDITSSFVFGDGSSGLAVVEQTRTDITKTSSGTSSEPVGGEGKLSLQKSVWNTTRDIDGSVALPGETLRYTIAYENIGNGELDELVVNDTVPAFTQLGGAGQGCGTTPPELTACTPTQNGTALDWSFTGKLKAGSSGEVFYEVVVD</sequence>
<keyword evidence="9" id="KW-1185">Reference proteome</keyword>
<dbReference type="RefSeq" id="WP_175517810.1">
    <property type="nucleotide sequence ID" value="NZ_FNQP01000002.1"/>
</dbReference>
<evidence type="ECO:0000259" key="5">
    <source>
        <dbReference type="Pfam" id="PF17210"/>
    </source>
</evidence>
<evidence type="ECO:0000313" key="8">
    <source>
        <dbReference type="EMBL" id="SDZ85216.1"/>
    </source>
</evidence>
<reference evidence="8 9" key="1">
    <citation type="submission" date="2016-10" db="EMBL/GenBank/DDBJ databases">
        <authorList>
            <person name="de Groot N.N."/>
        </authorList>
    </citation>
    <scope>NUCLEOTIDE SEQUENCE [LARGE SCALE GENOMIC DNA]</scope>
    <source>
        <strain evidence="8 9">DSM 21228</strain>
    </source>
</reference>
<comment type="subcellular location">
    <subcellularLocation>
        <location evidence="1">Secreted</location>
    </subcellularLocation>
</comment>
<keyword evidence="2" id="KW-0964">Secreted</keyword>
<evidence type="ECO:0000259" key="7">
    <source>
        <dbReference type="Pfam" id="PF20009"/>
    </source>
</evidence>
<dbReference type="InterPro" id="IPR013783">
    <property type="entry name" value="Ig-like_fold"/>
</dbReference>
<evidence type="ECO:0000256" key="1">
    <source>
        <dbReference type="ARBA" id="ARBA00004613"/>
    </source>
</evidence>